<sequence>MEVEPAIGEAKAMFAQLGWDYIVKSSDDVKISGHVKNQQAGYGDEAAFAADYDKIKAPEGWQLTSAAEAFPLVIFENENVPFLQDLFKNLFNKET</sequence>
<dbReference type="AlphaFoldDB" id="A0A0R2GZG3"/>
<gene>
    <name evidence="1" type="ORF">IV50_GL001437</name>
</gene>
<proteinExistence type="predicted"/>
<dbReference type="EMBL" id="JQBM01000005">
    <property type="protein sequence ID" value="KRN45848.1"/>
    <property type="molecule type" value="Genomic_DNA"/>
</dbReference>
<accession>A0A0R2GZG3</accession>
<dbReference type="RefSeq" id="WP_057747051.1">
    <property type="nucleotide sequence ID" value="NZ_BJLU01000008.1"/>
</dbReference>
<dbReference type="Proteomes" id="UP000051992">
    <property type="component" value="Unassembled WGS sequence"/>
</dbReference>
<reference evidence="1 2" key="1">
    <citation type="journal article" date="2015" name="Genome Announc.">
        <title>Expanding the biotechnology potential of lactobacilli through comparative genomics of 213 strains and associated genera.</title>
        <authorList>
            <person name="Sun Z."/>
            <person name="Harris H.M."/>
            <person name="McCann A."/>
            <person name="Guo C."/>
            <person name="Argimon S."/>
            <person name="Zhang W."/>
            <person name="Yang X."/>
            <person name="Jeffery I.B."/>
            <person name="Cooney J.C."/>
            <person name="Kagawa T.F."/>
            <person name="Liu W."/>
            <person name="Song Y."/>
            <person name="Salvetti E."/>
            <person name="Wrobel A."/>
            <person name="Rasinkangas P."/>
            <person name="Parkhill J."/>
            <person name="Rea M.C."/>
            <person name="O'Sullivan O."/>
            <person name="Ritari J."/>
            <person name="Douillard F.P."/>
            <person name="Paul Ross R."/>
            <person name="Yang R."/>
            <person name="Briner A.E."/>
            <person name="Felis G.E."/>
            <person name="de Vos W.M."/>
            <person name="Barrangou R."/>
            <person name="Klaenhammer T.R."/>
            <person name="Caufield P.W."/>
            <person name="Cui Y."/>
            <person name="Zhang H."/>
            <person name="O'Toole P.W."/>
        </authorList>
    </citation>
    <scope>NUCLEOTIDE SEQUENCE [LARGE SCALE GENOMIC DNA]</scope>
    <source>
        <strain evidence="1 2">DSM 20410</strain>
    </source>
</reference>
<evidence type="ECO:0000313" key="2">
    <source>
        <dbReference type="Proteomes" id="UP000051992"/>
    </source>
</evidence>
<protein>
    <submittedName>
        <fullName evidence="1">Uncharacterized protein</fullName>
    </submittedName>
</protein>
<organism evidence="1 2">
    <name type="scientific">Weissella viridescens</name>
    <name type="common">Lactobacillus viridescens</name>
    <dbReference type="NCBI Taxonomy" id="1629"/>
    <lineage>
        <taxon>Bacteria</taxon>
        <taxon>Bacillati</taxon>
        <taxon>Bacillota</taxon>
        <taxon>Bacilli</taxon>
        <taxon>Lactobacillales</taxon>
        <taxon>Lactobacillaceae</taxon>
        <taxon>Weissella</taxon>
    </lineage>
</organism>
<dbReference type="PATRIC" id="fig|1629.5.peg.1451"/>
<keyword evidence="2" id="KW-1185">Reference proteome</keyword>
<name>A0A0R2GZG3_WEIVI</name>
<comment type="caution">
    <text evidence="1">The sequence shown here is derived from an EMBL/GenBank/DDBJ whole genome shotgun (WGS) entry which is preliminary data.</text>
</comment>
<evidence type="ECO:0000313" key="1">
    <source>
        <dbReference type="EMBL" id="KRN45848.1"/>
    </source>
</evidence>
<dbReference type="OrthoDB" id="9906742at2"/>